<organism evidence="2 3">
    <name type="scientific">Penicillium citrinum</name>
    <dbReference type="NCBI Taxonomy" id="5077"/>
    <lineage>
        <taxon>Eukaryota</taxon>
        <taxon>Fungi</taxon>
        <taxon>Dikarya</taxon>
        <taxon>Ascomycota</taxon>
        <taxon>Pezizomycotina</taxon>
        <taxon>Eurotiomycetes</taxon>
        <taxon>Eurotiomycetidae</taxon>
        <taxon>Eurotiales</taxon>
        <taxon>Aspergillaceae</taxon>
        <taxon>Penicillium</taxon>
    </lineage>
</organism>
<evidence type="ECO:0000313" key="3">
    <source>
        <dbReference type="Proteomes" id="UP001147733"/>
    </source>
</evidence>
<feature type="compositionally biased region" description="Basic and acidic residues" evidence="1">
    <location>
        <begin position="46"/>
        <end position="63"/>
    </location>
</feature>
<keyword evidence="3" id="KW-1185">Reference proteome</keyword>
<protein>
    <submittedName>
        <fullName evidence="2">Uncharacterized protein</fullName>
    </submittedName>
</protein>
<dbReference type="EMBL" id="JAPQKT010000003">
    <property type="protein sequence ID" value="KAJ5234521.1"/>
    <property type="molecule type" value="Genomic_DNA"/>
</dbReference>
<dbReference type="AlphaFoldDB" id="A0A9W9P399"/>
<reference evidence="2" key="1">
    <citation type="submission" date="2022-11" db="EMBL/GenBank/DDBJ databases">
        <authorList>
            <person name="Petersen C."/>
        </authorList>
    </citation>
    <scope>NUCLEOTIDE SEQUENCE</scope>
    <source>
        <strain evidence="2">IBT 23319</strain>
    </source>
</reference>
<proteinExistence type="predicted"/>
<gene>
    <name evidence="2" type="ORF">N7469_003689</name>
</gene>
<comment type="caution">
    <text evidence="2">The sequence shown here is derived from an EMBL/GenBank/DDBJ whole genome shotgun (WGS) entry which is preliminary data.</text>
</comment>
<name>A0A9W9P399_PENCI</name>
<dbReference type="Proteomes" id="UP001147733">
    <property type="component" value="Unassembled WGS sequence"/>
</dbReference>
<dbReference type="GeneID" id="81381776"/>
<dbReference type="RefSeq" id="XP_056502021.1">
    <property type="nucleotide sequence ID" value="XM_056642609.1"/>
</dbReference>
<evidence type="ECO:0000256" key="1">
    <source>
        <dbReference type="SAM" id="MobiDB-lite"/>
    </source>
</evidence>
<sequence length="63" mass="7249">MSLSTQSFILLYLLTIYVIIHKGHAFIRRYTSISNESPQANAESNNFKHDIPRIPDDEKAVDE</sequence>
<accession>A0A9W9P399</accession>
<reference evidence="2" key="2">
    <citation type="journal article" date="2023" name="IMA Fungus">
        <title>Comparative genomic study of the Penicillium genus elucidates a diverse pangenome and 15 lateral gene transfer events.</title>
        <authorList>
            <person name="Petersen C."/>
            <person name="Sorensen T."/>
            <person name="Nielsen M.R."/>
            <person name="Sondergaard T.E."/>
            <person name="Sorensen J.L."/>
            <person name="Fitzpatrick D.A."/>
            <person name="Frisvad J.C."/>
            <person name="Nielsen K.L."/>
        </authorList>
    </citation>
    <scope>NUCLEOTIDE SEQUENCE</scope>
    <source>
        <strain evidence="2">IBT 23319</strain>
    </source>
</reference>
<feature type="region of interest" description="Disordered" evidence="1">
    <location>
        <begin position="37"/>
        <end position="63"/>
    </location>
</feature>
<evidence type="ECO:0000313" key="2">
    <source>
        <dbReference type="EMBL" id="KAJ5234521.1"/>
    </source>
</evidence>